<dbReference type="RefSeq" id="WP_092287045.1">
    <property type="nucleotide sequence ID" value="NZ_FOPJ01000017.1"/>
</dbReference>
<comment type="subunit">
    <text evidence="2 6">Homodimer.</text>
</comment>
<keyword evidence="4 6" id="KW-0808">Transferase</keyword>
<comment type="similarity">
    <text evidence="6">Belongs to the class-II pyridoxal-phosphate-dependent aminotransferase family. Histidinol-phosphate aminotransferase subfamily.</text>
</comment>
<dbReference type="InterPro" id="IPR050106">
    <property type="entry name" value="HistidinolP_aminotransfase"/>
</dbReference>
<evidence type="ECO:0000256" key="3">
    <source>
        <dbReference type="ARBA" id="ARBA00022576"/>
    </source>
</evidence>
<dbReference type="Proteomes" id="UP000199065">
    <property type="component" value="Unassembled WGS sequence"/>
</dbReference>
<dbReference type="PROSITE" id="PS00599">
    <property type="entry name" value="AA_TRANSFER_CLASS_2"/>
    <property type="match status" value="1"/>
</dbReference>
<feature type="domain" description="Aminotransferase class I/classII large" evidence="7">
    <location>
        <begin position="21"/>
        <end position="337"/>
    </location>
</feature>
<evidence type="ECO:0000256" key="4">
    <source>
        <dbReference type="ARBA" id="ARBA00022679"/>
    </source>
</evidence>
<evidence type="ECO:0000313" key="8">
    <source>
        <dbReference type="EMBL" id="SFG82386.1"/>
    </source>
</evidence>
<comment type="pathway">
    <text evidence="6">Amino-acid biosynthesis; L-histidine biosynthesis; L-histidine from 5-phospho-alpha-D-ribose 1-diphosphate: step 7/9.</text>
</comment>
<protein>
    <recommendedName>
        <fullName evidence="6">Histidinol-phosphate aminotransferase</fullName>
        <ecNumber evidence="6">2.6.1.9</ecNumber>
    </recommendedName>
    <alternativeName>
        <fullName evidence="6">Imidazole acetol-phosphate transaminase</fullName>
    </alternativeName>
</protein>
<keyword evidence="6" id="KW-0368">Histidine biosynthesis</keyword>
<dbReference type="GO" id="GO:0004400">
    <property type="term" value="F:histidinol-phosphate transaminase activity"/>
    <property type="evidence" value="ECO:0007669"/>
    <property type="project" value="UniProtKB-UniRule"/>
</dbReference>
<dbReference type="InterPro" id="IPR001917">
    <property type="entry name" value="Aminotrans_II_pyridoxalP_BS"/>
</dbReference>
<dbReference type="InterPro" id="IPR015421">
    <property type="entry name" value="PyrdxlP-dep_Trfase_major"/>
</dbReference>
<accession>A0A1I2V533</accession>
<evidence type="ECO:0000256" key="6">
    <source>
        <dbReference type="HAMAP-Rule" id="MF_01023"/>
    </source>
</evidence>
<dbReference type="UniPathway" id="UPA00031">
    <property type="reaction ID" value="UER00012"/>
</dbReference>
<evidence type="ECO:0000256" key="2">
    <source>
        <dbReference type="ARBA" id="ARBA00011738"/>
    </source>
</evidence>
<feature type="modified residue" description="N6-(pyridoxal phosphate)lysine" evidence="6">
    <location>
        <position position="213"/>
    </location>
</feature>
<keyword evidence="5 6" id="KW-0663">Pyridoxal phosphate</keyword>
<organism evidence="8 9">
    <name type="scientific">Corynebacterium spheniscorum</name>
    <dbReference type="NCBI Taxonomy" id="185761"/>
    <lineage>
        <taxon>Bacteria</taxon>
        <taxon>Bacillati</taxon>
        <taxon>Actinomycetota</taxon>
        <taxon>Actinomycetes</taxon>
        <taxon>Mycobacteriales</taxon>
        <taxon>Corynebacteriaceae</taxon>
        <taxon>Corynebacterium</taxon>
    </lineage>
</organism>
<dbReference type="HAMAP" id="MF_01023">
    <property type="entry name" value="HisC_aminotrans_2"/>
    <property type="match status" value="1"/>
</dbReference>
<gene>
    <name evidence="6" type="primary">hisC</name>
    <name evidence="8" type="ORF">SAMN05660282_02060</name>
</gene>
<dbReference type="PANTHER" id="PTHR43643:SF3">
    <property type="entry name" value="HISTIDINOL-PHOSPHATE AMINOTRANSFERASE"/>
    <property type="match status" value="1"/>
</dbReference>
<dbReference type="SUPFAM" id="SSF53383">
    <property type="entry name" value="PLP-dependent transferases"/>
    <property type="match status" value="1"/>
</dbReference>
<dbReference type="Gene3D" id="3.40.640.10">
    <property type="entry name" value="Type I PLP-dependent aspartate aminotransferase-like (Major domain)"/>
    <property type="match status" value="1"/>
</dbReference>
<dbReference type="EC" id="2.6.1.9" evidence="6"/>
<dbReference type="GO" id="GO:0000105">
    <property type="term" value="P:L-histidine biosynthetic process"/>
    <property type="evidence" value="ECO:0007669"/>
    <property type="project" value="UniProtKB-UniRule"/>
</dbReference>
<name>A0A1I2V533_9CORY</name>
<dbReference type="PANTHER" id="PTHR43643">
    <property type="entry name" value="HISTIDINOL-PHOSPHATE AMINOTRANSFERASE 2"/>
    <property type="match status" value="1"/>
</dbReference>
<dbReference type="NCBIfam" id="TIGR01141">
    <property type="entry name" value="hisC"/>
    <property type="match status" value="1"/>
</dbReference>
<comment type="catalytic activity">
    <reaction evidence="6">
        <text>L-histidinol phosphate + 2-oxoglutarate = 3-(imidazol-4-yl)-2-oxopropyl phosphate + L-glutamate</text>
        <dbReference type="Rhea" id="RHEA:23744"/>
        <dbReference type="ChEBI" id="CHEBI:16810"/>
        <dbReference type="ChEBI" id="CHEBI:29985"/>
        <dbReference type="ChEBI" id="CHEBI:57766"/>
        <dbReference type="ChEBI" id="CHEBI:57980"/>
        <dbReference type="EC" id="2.6.1.9"/>
    </reaction>
</comment>
<dbReference type="STRING" id="185761.SAMN05660282_02060"/>
<dbReference type="InterPro" id="IPR005861">
    <property type="entry name" value="HisP_aminotrans"/>
</dbReference>
<evidence type="ECO:0000256" key="5">
    <source>
        <dbReference type="ARBA" id="ARBA00022898"/>
    </source>
</evidence>
<dbReference type="EMBL" id="FOPJ01000017">
    <property type="protein sequence ID" value="SFG82386.1"/>
    <property type="molecule type" value="Genomic_DNA"/>
</dbReference>
<reference evidence="8 9" key="1">
    <citation type="submission" date="2016-10" db="EMBL/GenBank/DDBJ databases">
        <authorList>
            <person name="de Groot N.N."/>
        </authorList>
    </citation>
    <scope>NUCLEOTIDE SEQUENCE [LARGE SCALE GENOMIC DNA]</scope>
    <source>
        <strain>J11</strain>
        <strain evidence="9">PG 39</strain>
    </source>
</reference>
<keyword evidence="3 6" id="KW-0032">Aminotransferase</keyword>
<sequence>MIRKDLTHLPAYASGKSQTGCLKLASNETTQPPAPSAIKAAQQAAEHFNRYPDMGSWDLKEALAEHLNLPIEQIAVGCGSSALCQQMAQMTSLPGDEIIYAWRSFEAYPIFTRVTGATPVEVPLTEDYRHDLPAMAAAITDRTKLIYLCNPNNPTGTTISRAEFTEFMQQVPKDVVVALDEAYGEFNDAEDTPNALEEIKNWPNLVGLRTFSKAYALAGARVGYAFGAPELIEALNKVCIPFSVAAGSGEAAIAALREQSLMQERIAITKGERERITRELGAVPSRTNFVWFPKGDSLPDPLAFGQKLLAEKVIVRPFPEGIRVTVTTPEESEQLLAAWAKAQQS</sequence>
<dbReference type="GO" id="GO:0030170">
    <property type="term" value="F:pyridoxal phosphate binding"/>
    <property type="evidence" value="ECO:0007669"/>
    <property type="project" value="InterPro"/>
</dbReference>
<comment type="cofactor">
    <cofactor evidence="1 6">
        <name>pyridoxal 5'-phosphate</name>
        <dbReference type="ChEBI" id="CHEBI:597326"/>
    </cofactor>
</comment>
<dbReference type="Pfam" id="PF00155">
    <property type="entry name" value="Aminotran_1_2"/>
    <property type="match status" value="1"/>
</dbReference>
<dbReference type="InterPro" id="IPR004839">
    <property type="entry name" value="Aminotransferase_I/II_large"/>
</dbReference>
<proteinExistence type="inferred from homology"/>
<dbReference type="AlphaFoldDB" id="A0A1I2V533"/>
<dbReference type="CDD" id="cd00609">
    <property type="entry name" value="AAT_like"/>
    <property type="match status" value="1"/>
</dbReference>
<evidence type="ECO:0000313" key="9">
    <source>
        <dbReference type="Proteomes" id="UP000199065"/>
    </source>
</evidence>
<dbReference type="Gene3D" id="3.90.1150.10">
    <property type="entry name" value="Aspartate Aminotransferase, domain 1"/>
    <property type="match status" value="1"/>
</dbReference>
<dbReference type="InterPro" id="IPR024892">
    <property type="entry name" value="ArAT"/>
</dbReference>
<dbReference type="NCBIfam" id="NF002878">
    <property type="entry name" value="PRK03321.1"/>
    <property type="match status" value="1"/>
</dbReference>
<dbReference type="InterPro" id="IPR015424">
    <property type="entry name" value="PyrdxlP-dep_Trfase"/>
</dbReference>
<keyword evidence="9" id="KW-1185">Reference proteome</keyword>
<keyword evidence="6" id="KW-0028">Amino-acid biosynthesis</keyword>
<dbReference type="OrthoDB" id="9809616at2"/>
<dbReference type="InterPro" id="IPR015422">
    <property type="entry name" value="PyrdxlP-dep_Trfase_small"/>
</dbReference>
<evidence type="ECO:0000259" key="7">
    <source>
        <dbReference type="Pfam" id="PF00155"/>
    </source>
</evidence>
<evidence type="ECO:0000256" key="1">
    <source>
        <dbReference type="ARBA" id="ARBA00001933"/>
    </source>
</evidence>